<dbReference type="InterPro" id="IPR013320">
    <property type="entry name" value="ConA-like_dom_sf"/>
</dbReference>
<dbReference type="GeneID" id="42001158"/>
<protein>
    <recommendedName>
        <fullName evidence="6">Endoglucanase</fullName>
    </recommendedName>
</protein>
<evidence type="ECO:0000256" key="3">
    <source>
        <dbReference type="SAM" id="SignalP"/>
    </source>
</evidence>
<dbReference type="GO" id="GO:0000272">
    <property type="term" value="P:polysaccharide catabolic process"/>
    <property type="evidence" value="ECO:0007669"/>
    <property type="project" value="UniProtKB-KW"/>
</dbReference>
<proteinExistence type="inferred from homology"/>
<dbReference type="RefSeq" id="XP_031010078.1">
    <property type="nucleotide sequence ID" value="XM_031165862.1"/>
</dbReference>
<evidence type="ECO:0000256" key="2">
    <source>
        <dbReference type="RuleBase" id="RU361163"/>
    </source>
</evidence>
<keyword evidence="2" id="KW-0378">Hydrolase</keyword>
<reference evidence="4 5" key="1">
    <citation type="submission" date="2018-06" db="EMBL/GenBank/DDBJ databases">
        <title>Fusarium incarnatum-equiseti species complex species 28.</title>
        <authorList>
            <person name="Gardiner D.M."/>
        </authorList>
    </citation>
    <scope>NUCLEOTIDE SEQUENCE [LARGE SCALE GENOMIC DNA]</scope>
    <source>
        <strain evidence="4 5">FIESC_28</strain>
    </source>
</reference>
<sequence length="238" mass="26282">MKSTLLLAGALAPLALAKDLCEQYGYLSSDGYALNNNVWGKDSGTGDQCTHVNWNNANGAGWDVEWNWSGGKDNVKSYPNSALLIGEDKKTISSITNMQSAAEWKYSGDNIRADVAYDLFTASDPNHETSSGEYELMVWLARIGGVQPIGALQTSVTIEGHNWELWIGMNGDMKVFSFVAPTPVNNFNADIKQFYDYLTKSENFPADKQYLLTFQFGTEPFTGDNAKFTVSNFNAHLK</sequence>
<feature type="chain" id="PRO_5016777804" description="Endoglucanase" evidence="3">
    <location>
        <begin position="18"/>
        <end position="238"/>
    </location>
</feature>
<dbReference type="AlphaFoldDB" id="A0A366QHE9"/>
<dbReference type="InterPro" id="IPR002594">
    <property type="entry name" value="GH12"/>
</dbReference>
<evidence type="ECO:0000313" key="4">
    <source>
        <dbReference type="EMBL" id="RBR03546.1"/>
    </source>
</evidence>
<comment type="similarity">
    <text evidence="1 2">Belongs to the glycosyl hydrolase 12 (cellulase H) family.</text>
</comment>
<dbReference type="PANTHER" id="PTHR34002:SF10">
    <property type="entry name" value="PUTATIVE-RELATED"/>
    <property type="match status" value="1"/>
</dbReference>
<evidence type="ECO:0000313" key="5">
    <source>
        <dbReference type="Proteomes" id="UP000253153"/>
    </source>
</evidence>
<dbReference type="GO" id="GO:0008810">
    <property type="term" value="F:cellulase activity"/>
    <property type="evidence" value="ECO:0007669"/>
    <property type="project" value="InterPro"/>
</dbReference>
<organism evidence="4 5">
    <name type="scientific">Fusarium coffeatum</name>
    <dbReference type="NCBI Taxonomy" id="231269"/>
    <lineage>
        <taxon>Eukaryota</taxon>
        <taxon>Fungi</taxon>
        <taxon>Dikarya</taxon>
        <taxon>Ascomycota</taxon>
        <taxon>Pezizomycotina</taxon>
        <taxon>Sordariomycetes</taxon>
        <taxon>Hypocreomycetidae</taxon>
        <taxon>Hypocreales</taxon>
        <taxon>Nectriaceae</taxon>
        <taxon>Fusarium</taxon>
        <taxon>Fusarium incarnatum-equiseti species complex</taxon>
    </lineage>
</organism>
<dbReference type="PANTHER" id="PTHR34002">
    <property type="entry name" value="BLR1656 PROTEIN"/>
    <property type="match status" value="1"/>
</dbReference>
<dbReference type="Gene3D" id="2.60.120.180">
    <property type="match status" value="1"/>
</dbReference>
<feature type="signal peptide" evidence="3">
    <location>
        <begin position="1"/>
        <end position="17"/>
    </location>
</feature>
<keyword evidence="2" id="KW-0326">Glycosidase</keyword>
<dbReference type="Proteomes" id="UP000253153">
    <property type="component" value="Unassembled WGS sequence"/>
</dbReference>
<dbReference type="SUPFAM" id="SSF49899">
    <property type="entry name" value="Concanavalin A-like lectins/glucanases"/>
    <property type="match status" value="1"/>
</dbReference>
<accession>A0A366QHE9</accession>
<evidence type="ECO:0008006" key="6">
    <source>
        <dbReference type="Google" id="ProtNLM"/>
    </source>
</evidence>
<gene>
    <name evidence="4" type="ORF">FIESC28_11748</name>
</gene>
<dbReference type="OrthoDB" id="89349at2759"/>
<dbReference type="InterPro" id="IPR013319">
    <property type="entry name" value="GH11/12"/>
</dbReference>
<dbReference type="EMBL" id="QKXC01000477">
    <property type="protein sequence ID" value="RBR03546.1"/>
    <property type="molecule type" value="Genomic_DNA"/>
</dbReference>
<name>A0A366QHE9_9HYPO</name>
<keyword evidence="2" id="KW-0119">Carbohydrate metabolism</keyword>
<evidence type="ECO:0000256" key="1">
    <source>
        <dbReference type="ARBA" id="ARBA00005519"/>
    </source>
</evidence>
<keyword evidence="5" id="KW-1185">Reference proteome</keyword>
<keyword evidence="3" id="KW-0732">Signal</keyword>
<keyword evidence="2" id="KW-0624">Polysaccharide degradation</keyword>
<dbReference type="Pfam" id="PF01670">
    <property type="entry name" value="Glyco_hydro_12"/>
    <property type="match status" value="1"/>
</dbReference>
<comment type="caution">
    <text evidence="4">The sequence shown here is derived from an EMBL/GenBank/DDBJ whole genome shotgun (WGS) entry which is preliminary data.</text>
</comment>